<feature type="signal peptide" evidence="1">
    <location>
        <begin position="1"/>
        <end position="19"/>
    </location>
</feature>
<dbReference type="SUPFAM" id="SSF56935">
    <property type="entry name" value="Porins"/>
    <property type="match status" value="1"/>
</dbReference>
<evidence type="ECO:0000313" key="3">
    <source>
        <dbReference type="Proteomes" id="UP001500459"/>
    </source>
</evidence>
<sequence length="415" mass="45406">MIKKIVVVILVIVTSISYAQEGTSSPYSYYGIGLQKFKGTTENRSMGGLSILADSIHLNLQNPAAFGELRLTTYTLGAGYNGLNLSNNQGESSYKDNATLDYLAIGIPAGRFGFGFGVVPLNSVGYQLSSIESDGSESQFFGSGGLNKVFLSAGIAVNKNLNIGLDFNYKFGTIENKSILDDTDLQFDTREINTSNLSGVGFSLGLTYSTMITDRLELITSVVSTPSTKLSSNNTSELATILTLSNGAEAVLEQQDIEIEDEDLELPAELKFGGGIGVPKKWFVGTEYTYIDSEDFDNRSFSTNNVVYENASKFALGGYYIPNYNSLTSYLSRVVYRAGFRYEENGFSINDQSIDEFGISFGVGLPVGRLFSNTNLSFEYGERGTTDLGLVKEKFFNISVSLSLNDQWFRKIKFN</sequence>
<dbReference type="RefSeq" id="WP_344930397.1">
    <property type="nucleotide sequence ID" value="NZ_BAABCW010000025.1"/>
</dbReference>
<evidence type="ECO:0000256" key="1">
    <source>
        <dbReference type="SAM" id="SignalP"/>
    </source>
</evidence>
<keyword evidence="3" id="KW-1185">Reference proteome</keyword>
<name>A0ABP6UVH1_9FLAO</name>
<feature type="chain" id="PRO_5046025336" evidence="1">
    <location>
        <begin position="20"/>
        <end position="415"/>
    </location>
</feature>
<keyword evidence="1" id="KW-0732">Signal</keyword>
<evidence type="ECO:0000313" key="2">
    <source>
        <dbReference type="EMBL" id="GAA3521140.1"/>
    </source>
</evidence>
<organism evidence="2 3">
    <name type="scientific">Aquimarina addita</name>
    <dbReference type="NCBI Taxonomy" id="870485"/>
    <lineage>
        <taxon>Bacteria</taxon>
        <taxon>Pseudomonadati</taxon>
        <taxon>Bacteroidota</taxon>
        <taxon>Flavobacteriia</taxon>
        <taxon>Flavobacteriales</taxon>
        <taxon>Flavobacteriaceae</taxon>
        <taxon>Aquimarina</taxon>
    </lineage>
</organism>
<protein>
    <submittedName>
        <fullName evidence="2">Membrane protein</fullName>
    </submittedName>
</protein>
<accession>A0ABP6UVH1</accession>
<dbReference type="Gene3D" id="2.40.160.60">
    <property type="entry name" value="Outer membrane protein transport protein (OMPP1/FadL/TodX)"/>
    <property type="match status" value="1"/>
</dbReference>
<dbReference type="Proteomes" id="UP001500459">
    <property type="component" value="Unassembled WGS sequence"/>
</dbReference>
<dbReference type="EMBL" id="BAABCW010000025">
    <property type="protein sequence ID" value="GAA3521140.1"/>
    <property type="molecule type" value="Genomic_DNA"/>
</dbReference>
<comment type="caution">
    <text evidence="2">The sequence shown here is derived from an EMBL/GenBank/DDBJ whole genome shotgun (WGS) entry which is preliminary data.</text>
</comment>
<proteinExistence type="predicted"/>
<reference evidence="3" key="1">
    <citation type="journal article" date="2019" name="Int. J. Syst. Evol. Microbiol.">
        <title>The Global Catalogue of Microorganisms (GCM) 10K type strain sequencing project: providing services to taxonomists for standard genome sequencing and annotation.</title>
        <authorList>
            <consortium name="The Broad Institute Genomics Platform"/>
            <consortium name="The Broad Institute Genome Sequencing Center for Infectious Disease"/>
            <person name="Wu L."/>
            <person name="Ma J."/>
        </authorList>
    </citation>
    <scope>NUCLEOTIDE SEQUENCE [LARGE SCALE GENOMIC DNA]</scope>
    <source>
        <strain evidence="3">JCM 17106</strain>
    </source>
</reference>
<gene>
    <name evidence="2" type="ORF">GCM10022393_39370</name>
</gene>